<dbReference type="HOGENOM" id="CLU_2856278_0_0_1"/>
<accession>B7PKJ2</accession>
<evidence type="ECO:0000313" key="2">
    <source>
        <dbReference type="EMBL" id="EEC07114.1"/>
    </source>
</evidence>
<dbReference type="PaxDb" id="6945-B7PKJ2"/>
<evidence type="ECO:0000313" key="3">
    <source>
        <dbReference type="EnsemblMetazoa" id="ISCW018989-PA"/>
    </source>
</evidence>
<dbReference type="EMBL" id="ABJB010050557">
    <property type="status" value="NOT_ANNOTATED_CDS"/>
    <property type="molecule type" value="Genomic_DNA"/>
</dbReference>
<feature type="region of interest" description="Disordered" evidence="1">
    <location>
        <begin position="17"/>
        <end position="42"/>
    </location>
</feature>
<gene>
    <name evidence="2" type="ORF">IscW_ISCW018989</name>
</gene>
<evidence type="ECO:0000313" key="4">
    <source>
        <dbReference type="Proteomes" id="UP000001555"/>
    </source>
</evidence>
<feature type="non-terminal residue" evidence="2">
    <location>
        <position position="65"/>
    </location>
</feature>
<dbReference type="Proteomes" id="UP000001555">
    <property type="component" value="Unassembled WGS sequence"/>
</dbReference>
<dbReference type="EnsemblMetazoa" id="ISCW018989-RA">
    <property type="protein sequence ID" value="ISCW018989-PA"/>
    <property type="gene ID" value="ISCW018989"/>
</dbReference>
<sequence length="65" mass="7549">SLWTLYRPFHRRRAIAPRAPLHHRTVPRDRKKALPHNPPPPSPCKLFFPPSLLRSFPMLSLSNSS</sequence>
<dbReference type="EMBL" id="DS734036">
    <property type="protein sequence ID" value="EEC07114.1"/>
    <property type="molecule type" value="Genomic_DNA"/>
</dbReference>
<organism>
    <name type="scientific">Ixodes scapularis</name>
    <name type="common">Black-legged tick</name>
    <name type="synonym">Deer tick</name>
    <dbReference type="NCBI Taxonomy" id="6945"/>
    <lineage>
        <taxon>Eukaryota</taxon>
        <taxon>Metazoa</taxon>
        <taxon>Ecdysozoa</taxon>
        <taxon>Arthropoda</taxon>
        <taxon>Chelicerata</taxon>
        <taxon>Arachnida</taxon>
        <taxon>Acari</taxon>
        <taxon>Parasitiformes</taxon>
        <taxon>Ixodida</taxon>
        <taxon>Ixodoidea</taxon>
        <taxon>Ixodidae</taxon>
        <taxon>Ixodinae</taxon>
        <taxon>Ixodes</taxon>
    </lineage>
</organism>
<feature type="compositionally biased region" description="Basic residues" evidence="1">
    <location>
        <begin position="17"/>
        <end position="34"/>
    </location>
</feature>
<keyword evidence="4" id="KW-1185">Reference proteome</keyword>
<dbReference type="AlphaFoldDB" id="B7PKJ2"/>
<name>B7PKJ2_IXOSC</name>
<reference evidence="3" key="2">
    <citation type="submission" date="2020-05" db="UniProtKB">
        <authorList>
            <consortium name="EnsemblMetazoa"/>
        </authorList>
    </citation>
    <scope>IDENTIFICATION</scope>
    <source>
        <strain evidence="3">wikel</strain>
    </source>
</reference>
<dbReference type="InParanoid" id="B7PKJ2"/>
<evidence type="ECO:0000256" key="1">
    <source>
        <dbReference type="SAM" id="MobiDB-lite"/>
    </source>
</evidence>
<reference evidence="2 4" key="1">
    <citation type="submission" date="2008-03" db="EMBL/GenBank/DDBJ databases">
        <title>Annotation of Ixodes scapularis.</title>
        <authorList>
            <consortium name="Ixodes scapularis Genome Project Consortium"/>
            <person name="Caler E."/>
            <person name="Hannick L.I."/>
            <person name="Bidwell S."/>
            <person name="Joardar V."/>
            <person name="Thiagarajan M."/>
            <person name="Amedeo P."/>
            <person name="Galinsky K.J."/>
            <person name="Schobel S."/>
            <person name="Inman J."/>
            <person name="Hostetler J."/>
            <person name="Miller J."/>
            <person name="Hammond M."/>
            <person name="Megy K."/>
            <person name="Lawson D."/>
            <person name="Kodira C."/>
            <person name="Sutton G."/>
            <person name="Meyer J."/>
            <person name="Hill C.A."/>
            <person name="Birren B."/>
            <person name="Nene V."/>
            <person name="Collins F."/>
            <person name="Alarcon-Chaidez F."/>
            <person name="Wikel S."/>
            <person name="Strausberg R."/>
        </authorList>
    </citation>
    <scope>NUCLEOTIDE SEQUENCE [LARGE SCALE GENOMIC DNA]</scope>
    <source>
        <strain evidence="4">Wikel</strain>
        <strain evidence="2">Wikel colony</strain>
    </source>
</reference>
<protein>
    <submittedName>
        <fullName evidence="2 3">Uncharacterized protein</fullName>
    </submittedName>
</protein>
<feature type="non-terminal residue" evidence="2">
    <location>
        <position position="1"/>
    </location>
</feature>
<proteinExistence type="predicted"/>
<dbReference type="VEuPathDB" id="VectorBase:ISCW018989"/>
<dbReference type="VEuPathDB" id="VectorBase:ISCI018989"/>